<dbReference type="Proteomes" id="UP001162501">
    <property type="component" value="Chromosome 5"/>
</dbReference>
<evidence type="ECO:0000313" key="1">
    <source>
        <dbReference type="EMBL" id="CAN0525303.1"/>
    </source>
</evidence>
<reference evidence="1" key="1">
    <citation type="submission" date="2023-05" db="EMBL/GenBank/DDBJ databases">
        <authorList>
            <consortium name="ELIXIR-Norway"/>
        </authorList>
    </citation>
    <scope>NUCLEOTIDE SEQUENCE</scope>
</reference>
<reference evidence="1" key="2">
    <citation type="submission" date="2025-03" db="EMBL/GenBank/DDBJ databases">
        <authorList>
            <consortium name="ELIXIR-Norway"/>
            <consortium name="Elixir Norway"/>
        </authorList>
    </citation>
    <scope>NUCLEOTIDE SEQUENCE</scope>
</reference>
<name>A0AC59ZWQ4_RANTA</name>
<proteinExistence type="predicted"/>
<gene>
    <name evidence="1" type="ORF">MRATA1EN22A_LOCUS24029</name>
</gene>
<protein>
    <submittedName>
        <fullName evidence="1">Uncharacterized protein</fullName>
    </submittedName>
</protein>
<dbReference type="EMBL" id="OX596089">
    <property type="protein sequence ID" value="CAN0525303.1"/>
    <property type="molecule type" value="Genomic_DNA"/>
</dbReference>
<sequence length="103" mass="10827">MSQPTDPLSCQGATGPSPRSLRSGPRLRGEPLAVLRAAARAQGLGTDPLENLQMPIRARAGTGRRARGKPCAPLDAPGVRTSRRTSSCSTRAPTEVRDPVLES</sequence>
<accession>A0AC59ZWQ4</accession>
<organism evidence="1 2">
    <name type="scientific">Rangifer tarandus platyrhynchus</name>
    <name type="common">Svalbard reindeer</name>
    <dbReference type="NCBI Taxonomy" id="3082113"/>
    <lineage>
        <taxon>Eukaryota</taxon>
        <taxon>Metazoa</taxon>
        <taxon>Chordata</taxon>
        <taxon>Craniata</taxon>
        <taxon>Vertebrata</taxon>
        <taxon>Euteleostomi</taxon>
        <taxon>Mammalia</taxon>
        <taxon>Eutheria</taxon>
        <taxon>Laurasiatheria</taxon>
        <taxon>Artiodactyla</taxon>
        <taxon>Ruminantia</taxon>
        <taxon>Pecora</taxon>
        <taxon>Cervidae</taxon>
        <taxon>Odocoileinae</taxon>
        <taxon>Rangifer</taxon>
    </lineage>
</organism>
<evidence type="ECO:0000313" key="2">
    <source>
        <dbReference type="Proteomes" id="UP001162501"/>
    </source>
</evidence>